<dbReference type="AlphaFoldDB" id="A0A1M5BE07"/>
<dbReference type="EMBL" id="FQVB01000017">
    <property type="protein sequence ID" value="SHF40793.1"/>
    <property type="molecule type" value="Genomic_DNA"/>
</dbReference>
<dbReference type="RefSeq" id="WP_073038763.1">
    <property type="nucleotide sequence ID" value="NZ_FQVB01000017.1"/>
</dbReference>
<protein>
    <submittedName>
        <fullName evidence="1">Uncharacterized protein</fullName>
    </submittedName>
</protein>
<evidence type="ECO:0000313" key="2">
    <source>
        <dbReference type="Proteomes" id="UP000184076"/>
    </source>
</evidence>
<dbReference type="OrthoDB" id="9825927at2"/>
<evidence type="ECO:0000313" key="1">
    <source>
        <dbReference type="EMBL" id="SHF40793.1"/>
    </source>
</evidence>
<reference evidence="2" key="1">
    <citation type="submission" date="2016-11" db="EMBL/GenBank/DDBJ databases">
        <authorList>
            <person name="Varghese N."/>
            <person name="Submissions S."/>
        </authorList>
    </citation>
    <scope>NUCLEOTIDE SEQUENCE [LARGE SCALE GENOMIC DNA]</scope>
    <source>
        <strain evidence="2">DSM 9756</strain>
    </source>
</reference>
<sequence length="225" mass="26026">MSQWLKLLTDDLTDEETRDLLSRASTDLQKFLEAHPEAEFRILEILDRRLSGSLNNESWDEFSQLMGTYLGRDLTHFLSWLALGEQDKRLAMVEQVASEEVLSFLRLLLAYHGPELEEAFVLWKQHPNDWRTFVRHVHYDQIAQQYHVKVEIEKYGGEKVVLEGPPDSLLGLAHALLVTVRMVGSPEHFNPKAAKVFLEELESNRAFFADETEEKDEAPDPKDVH</sequence>
<accession>A0A1M5BE07</accession>
<dbReference type="STRING" id="1121391.SAMN02745206_01912"/>
<name>A0A1M5BE07_9BACT</name>
<proteinExistence type="predicted"/>
<organism evidence="1 2">
    <name type="scientific">Desulfacinum infernum DSM 9756</name>
    <dbReference type="NCBI Taxonomy" id="1121391"/>
    <lineage>
        <taxon>Bacteria</taxon>
        <taxon>Pseudomonadati</taxon>
        <taxon>Thermodesulfobacteriota</taxon>
        <taxon>Syntrophobacteria</taxon>
        <taxon>Syntrophobacterales</taxon>
        <taxon>Syntrophobacteraceae</taxon>
        <taxon>Desulfacinum</taxon>
    </lineage>
</organism>
<gene>
    <name evidence="1" type="ORF">SAMN02745206_01912</name>
</gene>
<dbReference type="Proteomes" id="UP000184076">
    <property type="component" value="Unassembled WGS sequence"/>
</dbReference>
<keyword evidence="2" id="KW-1185">Reference proteome</keyword>